<gene>
    <name evidence="2" type="ORF">C884_02498</name>
</gene>
<evidence type="ECO:0000313" key="2">
    <source>
        <dbReference type="EMBL" id="EME36688.1"/>
    </source>
</evidence>
<protein>
    <submittedName>
        <fullName evidence="2">Uncharacterized protein</fullName>
    </submittedName>
</protein>
<feature type="region of interest" description="Disordered" evidence="1">
    <location>
        <begin position="1"/>
        <end position="51"/>
    </location>
</feature>
<evidence type="ECO:0000313" key="3">
    <source>
        <dbReference type="Proteomes" id="UP000009877"/>
    </source>
</evidence>
<proteinExistence type="predicted"/>
<dbReference type="AlphaFoldDB" id="M2XV46"/>
<accession>M2XV46</accession>
<evidence type="ECO:0000256" key="1">
    <source>
        <dbReference type="SAM" id="MobiDB-lite"/>
    </source>
</evidence>
<comment type="caution">
    <text evidence="2">The sequence shown here is derived from an EMBL/GenBank/DDBJ whole genome shotgun (WGS) entry which is preliminary data.</text>
</comment>
<name>M2XV46_9MICC</name>
<dbReference type="Proteomes" id="UP000009877">
    <property type="component" value="Unassembled WGS sequence"/>
</dbReference>
<dbReference type="EMBL" id="ANHZ02000009">
    <property type="protein sequence ID" value="EME36688.1"/>
    <property type="molecule type" value="Genomic_DNA"/>
</dbReference>
<sequence length="51" mass="5440">MLLRRPRGGVRGVSPGTAHRRGLSSSGVRVPRVTERLQDDGVSVGSPRFVA</sequence>
<reference evidence="2 3" key="1">
    <citation type="journal article" date="2014" name="Genome Announc.">
        <title>Draft Genome Sequence of Kocuria palustris PEL.</title>
        <authorList>
            <person name="Sharma G."/>
            <person name="Khatri I."/>
            <person name="Subramanian S."/>
        </authorList>
    </citation>
    <scope>NUCLEOTIDE SEQUENCE [LARGE SCALE GENOMIC DNA]</scope>
    <source>
        <strain evidence="2 3">PEL</strain>
    </source>
</reference>
<keyword evidence="3" id="KW-1185">Reference proteome</keyword>
<organism evidence="2 3">
    <name type="scientific">Kocuria palustris PEL</name>
    <dbReference type="NCBI Taxonomy" id="1236550"/>
    <lineage>
        <taxon>Bacteria</taxon>
        <taxon>Bacillati</taxon>
        <taxon>Actinomycetota</taxon>
        <taxon>Actinomycetes</taxon>
        <taxon>Micrococcales</taxon>
        <taxon>Micrococcaceae</taxon>
        <taxon>Kocuria</taxon>
    </lineage>
</organism>